<evidence type="ECO:0000313" key="6">
    <source>
        <dbReference type="Proteomes" id="UP000292781"/>
    </source>
</evidence>
<accession>A0A4Q9VXL0</accession>
<dbReference type="GO" id="GO:0016301">
    <property type="term" value="F:kinase activity"/>
    <property type="evidence" value="ECO:0007669"/>
    <property type="project" value="UniProtKB-KW"/>
</dbReference>
<comment type="caution">
    <text evidence="5">The sequence shown here is derived from an EMBL/GenBank/DDBJ whole genome shotgun (WGS) entry which is preliminary data.</text>
</comment>
<comment type="similarity">
    <text evidence="1">Belongs to the carbohydrate kinase PfkB family.</text>
</comment>
<gene>
    <name evidence="5" type="ORF">EYW49_00420</name>
</gene>
<evidence type="ECO:0000256" key="1">
    <source>
        <dbReference type="ARBA" id="ARBA00010688"/>
    </source>
</evidence>
<dbReference type="PANTHER" id="PTHR43320">
    <property type="entry name" value="SUGAR KINASE"/>
    <property type="match status" value="1"/>
</dbReference>
<dbReference type="AlphaFoldDB" id="A0A4Q9VXL0"/>
<dbReference type="InterPro" id="IPR029056">
    <property type="entry name" value="Ribokinase-like"/>
</dbReference>
<proteinExistence type="inferred from homology"/>
<dbReference type="InterPro" id="IPR002173">
    <property type="entry name" value="Carboh/pur_kinase_PfkB_CS"/>
</dbReference>
<keyword evidence="2" id="KW-0808">Transferase</keyword>
<dbReference type="OrthoDB" id="9813569at2"/>
<dbReference type="PROSITE" id="PS00584">
    <property type="entry name" value="PFKB_KINASES_2"/>
    <property type="match status" value="1"/>
</dbReference>
<feature type="domain" description="Carbohydrate kinase PfkB" evidence="4">
    <location>
        <begin position="55"/>
        <end position="323"/>
    </location>
</feature>
<keyword evidence="6" id="KW-1185">Reference proteome</keyword>
<dbReference type="CDD" id="cd01168">
    <property type="entry name" value="adenosine_kinase"/>
    <property type="match status" value="1"/>
</dbReference>
<dbReference type="EMBL" id="SJFN01000001">
    <property type="protein sequence ID" value="TBW41229.1"/>
    <property type="molecule type" value="Genomic_DNA"/>
</dbReference>
<dbReference type="InterPro" id="IPR052700">
    <property type="entry name" value="Carb_kinase_PfkB-like"/>
</dbReference>
<sequence length="337" mass="35281">MTASRFDVLCIGNAIVDIIARTDDAFLVREGLVKGSMRLIDAAEAERLYDHMGPAEEMSGGSAGNTAAGLAGLGGRGAYFGKVAADPLGTIFRHDIRAAGVHFETAPLAATDPDPVPTARSMILVTPDGERTMNTHLGACTRLGPGDVDAAVVAASQIVYLEGYLWDPPEAKAAFREAAAIAHAHGRRVALTLSDSFCVDRWRTEFFELMRGGLVDILFANQSEVKALYETADLDSGIAALRADVPLAAVTLSAEGSLVATREGVVRVAAAPVERVVDTTGAGDLYAAGFLYGLTHDFDHAICAELGGLLAGNVIGQVGARSQSDLRDLARQSGFPV</sequence>
<dbReference type="RefSeq" id="WP_131304790.1">
    <property type="nucleotide sequence ID" value="NZ_SJFN01000001.1"/>
</dbReference>
<dbReference type="Proteomes" id="UP000292781">
    <property type="component" value="Unassembled WGS sequence"/>
</dbReference>
<name>A0A4Q9VXL0_9HYPH</name>
<dbReference type="Pfam" id="PF00294">
    <property type="entry name" value="PfkB"/>
    <property type="match status" value="1"/>
</dbReference>
<keyword evidence="3 5" id="KW-0418">Kinase</keyword>
<reference evidence="5 6" key="1">
    <citation type="submission" date="2019-02" db="EMBL/GenBank/DDBJ databases">
        <title>Siculibacillus lacustris gen. nov., sp. nov., a new rosette-forming bacterium isolated from a freshwater crater lake (Lake St. Ana, Romania).</title>
        <authorList>
            <person name="Felfoldi T."/>
            <person name="Marton Z."/>
            <person name="Szabo A."/>
            <person name="Mentes A."/>
            <person name="Boka K."/>
            <person name="Marialigeti K."/>
            <person name="Mathe I."/>
            <person name="Koncz M."/>
            <person name="Schumann P."/>
            <person name="Toth E."/>
        </authorList>
    </citation>
    <scope>NUCLEOTIDE SEQUENCE [LARGE SCALE GENOMIC DNA]</scope>
    <source>
        <strain evidence="5 6">SA-279</strain>
    </source>
</reference>
<dbReference type="SUPFAM" id="SSF53613">
    <property type="entry name" value="Ribokinase-like"/>
    <property type="match status" value="1"/>
</dbReference>
<dbReference type="PANTHER" id="PTHR43320:SF3">
    <property type="entry name" value="CARBOHYDRATE KINASE PFKB DOMAIN-CONTAINING PROTEIN"/>
    <property type="match status" value="1"/>
</dbReference>
<organism evidence="5 6">
    <name type="scientific">Siculibacillus lacustris</name>
    <dbReference type="NCBI Taxonomy" id="1549641"/>
    <lineage>
        <taxon>Bacteria</taxon>
        <taxon>Pseudomonadati</taxon>
        <taxon>Pseudomonadota</taxon>
        <taxon>Alphaproteobacteria</taxon>
        <taxon>Hyphomicrobiales</taxon>
        <taxon>Ancalomicrobiaceae</taxon>
        <taxon>Siculibacillus</taxon>
    </lineage>
</organism>
<evidence type="ECO:0000259" key="4">
    <source>
        <dbReference type="Pfam" id="PF00294"/>
    </source>
</evidence>
<evidence type="ECO:0000256" key="2">
    <source>
        <dbReference type="ARBA" id="ARBA00022679"/>
    </source>
</evidence>
<dbReference type="InterPro" id="IPR011611">
    <property type="entry name" value="PfkB_dom"/>
</dbReference>
<protein>
    <submittedName>
        <fullName evidence="5">Adenosine kinase</fullName>
    </submittedName>
</protein>
<evidence type="ECO:0000256" key="3">
    <source>
        <dbReference type="ARBA" id="ARBA00022777"/>
    </source>
</evidence>
<evidence type="ECO:0000313" key="5">
    <source>
        <dbReference type="EMBL" id="TBW41229.1"/>
    </source>
</evidence>
<dbReference type="Gene3D" id="3.40.1190.20">
    <property type="match status" value="1"/>
</dbReference>